<gene>
    <name evidence="24" type="primary">mastl</name>
</gene>
<comment type="subcellular location">
    <subcellularLocation>
        <location evidence="2">Cytoplasm</location>
        <location evidence="2">Cytoskeleton</location>
        <location evidence="2">Microtubule organizing center</location>
        <location evidence="2">Centrosome</location>
    </subcellularLocation>
    <subcellularLocation>
        <location evidence="1">Nucleus</location>
    </subcellularLocation>
</comment>
<dbReference type="InterPro" id="IPR011009">
    <property type="entry name" value="Kinase-like_dom_sf"/>
</dbReference>
<evidence type="ECO:0000256" key="17">
    <source>
        <dbReference type="ARBA" id="ARBA00023306"/>
    </source>
</evidence>
<evidence type="ECO:0000256" key="21">
    <source>
        <dbReference type="SAM" id="MobiDB-lite"/>
    </source>
</evidence>
<feature type="compositionally biased region" description="Basic and acidic residues" evidence="21">
    <location>
        <begin position="1"/>
        <end position="17"/>
    </location>
</feature>
<reference evidence="24" key="1">
    <citation type="submission" date="2021-04" db="EMBL/GenBank/DDBJ databases">
        <authorList>
            <consortium name="Wellcome Sanger Institute Data Sharing"/>
        </authorList>
    </citation>
    <scope>NUCLEOTIDE SEQUENCE [LARGE SCALE GENOMIC DNA]</scope>
</reference>
<evidence type="ECO:0000256" key="19">
    <source>
        <dbReference type="ARBA" id="ARBA00047899"/>
    </source>
</evidence>
<evidence type="ECO:0000313" key="24">
    <source>
        <dbReference type="Ensembl" id="ENSSAUP00010039144.1"/>
    </source>
</evidence>
<evidence type="ECO:0000259" key="23">
    <source>
        <dbReference type="PROSITE" id="PS51285"/>
    </source>
</evidence>
<dbReference type="GO" id="GO:0005634">
    <property type="term" value="C:nucleus"/>
    <property type="evidence" value="ECO:0007669"/>
    <property type="project" value="UniProtKB-SubCell"/>
</dbReference>
<feature type="domain" description="AGC-kinase C-terminal" evidence="23">
    <location>
        <begin position="733"/>
        <end position="776"/>
    </location>
</feature>
<dbReference type="EC" id="2.7.11.1" evidence="4"/>
<evidence type="ECO:0000256" key="9">
    <source>
        <dbReference type="ARBA" id="ARBA00022618"/>
    </source>
</evidence>
<keyword evidence="6" id="KW-0963">Cytoplasm</keyword>
<dbReference type="Gene3D" id="1.10.510.10">
    <property type="entry name" value="Transferase(Phosphotransferase) domain 1"/>
    <property type="match status" value="2"/>
</dbReference>
<keyword evidence="11" id="KW-0547">Nucleotide-binding</keyword>
<feature type="compositionally biased region" description="Basic and acidic residues" evidence="21">
    <location>
        <begin position="289"/>
        <end position="303"/>
    </location>
</feature>
<keyword evidence="25" id="KW-1185">Reference proteome</keyword>
<evidence type="ECO:0000256" key="4">
    <source>
        <dbReference type="ARBA" id="ARBA00012513"/>
    </source>
</evidence>
<keyword evidence="14" id="KW-0067">ATP-binding</keyword>
<evidence type="ECO:0000256" key="12">
    <source>
        <dbReference type="ARBA" id="ARBA00022776"/>
    </source>
</evidence>
<evidence type="ECO:0000256" key="2">
    <source>
        <dbReference type="ARBA" id="ARBA00004300"/>
    </source>
</evidence>
<feature type="domain" description="Protein kinase" evidence="22">
    <location>
        <begin position="27"/>
        <end position="732"/>
    </location>
</feature>
<feature type="region of interest" description="Disordered" evidence="21">
    <location>
        <begin position="289"/>
        <end position="331"/>
    </location>
</feature>
<dbReference type="PROSITE" id="PS50011">
    <property type="entry name" value="PROTEIN_KINASE_DOM"/>
    <property type="match status" value="1"/>
</dbReference>
<accession>A0A671WJ66</accession>
<dbReference type="Ensembl" id="ENSSAUT00010041271.1">
    <property type="protein sequence ID" value="ENSSAUP00010039144.1"/>
    <property type="gene ID" value="ENSSAUG00010016506.1"/>
</dbReference>
<dbReference type="PANTHER" id="PTHR24356">
    <property type="entry name" value="SERINE/THREONINE-PROTEIN KINASE"/>
    <property type="match status" value="1"/>
</dbReference>
<evidence type="ECO:0000256" key="7">
    <source>
        <dbReference type="ARBA" id="ARBA00022527"/>
    </source>
</evidence>
<feature type="compositionally biased region" description="Polar residues" evidence="21">
    <location>
        <begin position="585"/>
        <end position="616"/>
    </location>
</feature>
<dbReference type="GO" id="GO:0005524">
    <property type="term" value="F:ATP binding"/>
    <property type="evidence" value="ECO:0007669"/>
    <property type="project" value="UniProtKB-KW"/>
</dbReference>
<evidence type="ECO:0000256" key="8">
    <source>
        <dbReference type="ARBA" id="ARBA00022553"/>
    </source>
</evidence>
<dbReference type="Gene3D" id="3.30.200.20">
    <property type="entry name" value="Phosphorylase Kinase, domain 1"/>
    <property type="match status" value="2"/>
</dbReference>
<dbReference type="Pfam" id="PF00069">
    <property type="entry name" value="Pkinase"/>
    <property type="match status" value="2"/>
</dbReference>
<dbReference type="InterPro" id="IPR000719">
    <property type="entry name" value="Prot_kinase_dom"/>
</dbReference>
<dbReference type="InterPro" id="IPR050236">
    <property type="entry name" value="Ser_Thr_kinase_AGC"/>
</dbReference>
<evidence type="ECO:0000256" key="16">
    <source>
        <dbReference type="ARBA" id="ARBA00023242"/>
    </source>
</evidence>
<reference evidence="24" key="2">
    <citation type="submission" date="2025-08" db="UniProtKB">
        <authorList>
            <consortium name="Ensembl"/>
        </authorList>
    </citation>
    <scope>IDENTIFICATION</scope>
</reference>
<comment type="catalytic activity">
    <reaction evidence="20">
        <text>L-seryl-[protein] + ATP = O-phospho-L-seryl-[protein] + ADP + H(+)</text>
        <dbReference type="Rhea" id="RHEA:17989"/>
        <dbReference type="Rhea" id="RHEA-COMP:9863"/>
        <dbReference type="Rhea" id="RHEA-COMP:11604"/>
        <dbReference type="ChEBI" id="CHEBI:15378"/>
        <dbReference type="ChEBI" id="CHEBI:29999"/>
        <dbReference type="ChEBI" id="CHEBI:30616"/>
        <dbReference type="ChEBI" id="CHEBI:83421"/>
        <dbReference type="ChEBI" id="CHEBI:456216"/>
        <dbReference type="EC" id="2.7.11.1"/>
    </reaction>
</comment>
<dbReference type="FunFam" id="1.10.510.10:FF:000665">
    <property type="entry name" value="Microtubule associated serine/threonine kinase-like"/>
    <property type="match status" value="1"/>
</dbReference>
<keyword evidence="13" id="KW-0418">Kinase</keyword>
<dbReference type="FunFam" id="1.10.510.10:FF:000278">
    <property type="entry name" value="serine/threonine-protein kinase greatwall isoform X1"/>
    <property type="match status" value="1"/>
</dbReference>
<keyword evidence="8" id="KW-0597">Phosphoprotein</keyword>
<dbReference type="GeneTree" id="ENSGT00940000157002"/>
<proteinExistence type="inferred from homology"/>
<evidence type="ECO:0000256" key="1">
    <source>
        <dbReference type="ARBA" id="ARBA00004123"/>
    </source>
</evidence>
<evidence type="ECO:0000256" key="10">
    <source>
        <dbReference type="ARBA" id="ARBA00022679"/>
    </source>
</evidence>
<evidence type="ECO:0000256" key="18">
    <source>
        <dbReference type="ARBA" id="ARBA00033099"/>
    </source>
</evidence>
<keyword evidence="16" id="KW-0539">Nucleus</keyword>
<dbReference type="GO" id="GO:0004674">
    <property type="term" value="F:protein serine/threonine kinase activity"/>
    <property type="evidence" value="ECO:0007669"/>
    <property type="project" value="UniProtKB-KW"/>
</dbReference>
<dbReference type="InterPro" id="IPR000961">
    <property type="entry name" value="AGC-kinase_C"/>
</dbReference>
<keyword evidence="10" id="KW-0808">Transferase</keyword>
<sequence>MDADEKHKSGANEKSVDVPKPPSIEDFTVLKPVSRGAFGKVYLARKKCNARLYAIKVMKKADMVDKNMTGQMKAERDALALSKSPFVVHLFYSLQTATKIYLVMEYLIGGDVKSLLHIYGYFDQDMSVKYISEVALALDYLHRHGIIHRDLKPDNMLISNEGHIKLTDFGLSKVKLDRELSLMDILTTPSLVKPNKDYFRTPGQVLSLISSLGFVSDFVLGSENVFQIHIQCWLICSVSTGPTNTVFSPHKLAKNLTPRLLKTRKRFETMSAGSATTDTEGGISPLWECEEKGREHPPPKRPEQNSAPTKTGNLDHFTGKKSPANQPARDDICPSGSSVKRMFCEVERSPDPFEIQSKKSNASYKRCYEIPEETARFHTGLTGTFSTIQIGDFIASTEGIELAEERIPNRSSPIAVTKSLFCELEEPTEDVFEDGAKDLSHSSFTSPLDGNSDVCRSLSLDSDGSMHETSLTIESHAFLNSNKCSKSRNLASPEFLPKNNSAVSTETPKLGNFGWRGESQCSFFNRLPDLASSVEQSPSFLKPRNVVAFRSYCSSINRSSMSRVSRLSIGSVEAMDMSTTASYHTASGTLTPVQKRPNANSSLNQTPQPMTTSHTPFRTPKSVRRGALPAEGAPILGTPDYLAPELLLGKPHDFMVDWWALGVCLFEFLTGVPPFNDETPQLVFQNILNRDIPWPEEEEELSVNSRNAIEILLTMDMTKRAGLKELKRHPLFEGLDWDNLQNQPMPFIPQPEDETDTSYFEARNNAQHIAVSGFSL</sequence>
<protein>
    <recommendedName>
        <fullName evidence="5">Serine/threonine-protein kinase greatwall</fullName>
        <ecNumber evidence="4">2.7.11.1</ecNumber>
    </recommendedName>
    <alternativeName>
        <fullName evidence="18">Microtubule-associated serine/threonine-protein kinase-like</fullName>
    </alternativeName>
</protein>
<comment type="catalytic activity">
    <reaction evidence="19">
        <text>L-threonyl-[protein] + ATP = O-phospho-L-threonyl-[protein] + ADP + H(+)</text>
        <dbReference type="Rhea" id="RHEA:46608"/>
        <dbReference type="Rhea" id="RHEA-COMP:11060"/>
        <dbReference type="Rhea" id="RHEA-COMP:11605"/>
        <dbReference type="ChEBI" id="CHEBI:15378"/>
        <dbReference type="ChEBI" id="CHEBI:30013"/>
        <dbReference type="ChEBI" id="CHEBI:30616"/>
        <dbReference type="ChEBI" id="CHEBI:61977"/>
        <dbReference type="ChEBI" id="CHEBI:456216"/>
        <dbReference type="EC" id="2.7.11.1"/>
    </reaction>
</comment>
<reference evidence="24" key="3">
    <citation type="submission" date="2025-09" db="UniProtKB">
        <authorList>
            <consortium name="Ensembl"/>
        </authorList>
    </citation>
    <scope>IDENTIFICATION</scope>
</reference>
<dbReference type="AlphaFoldDB" id="A0A671WJ66"/>
<evidence type="ECO:0000256" key="15">
    <source>
        <dbReference type="ARBA" id="ARBA00023212"/>
    </source>
</evidence>
<evidence type="ECO:0000256" key="6">
    <source>
        <dbReference type="ARBA" id="ARBA00022490"/>
    </source>
</evidence>
<name>A0A671WJ66_SPAAU</name>
<dbReference type="FunFam" id="3.30.200.20:FF:000277">
    <property type="entry name" value="serine/threonine-protein kinase greatwall isoform X1"/>
    <property type="match status" value="1"/>
</dbReference>
<dbReference type="Proteomes" id="UP000472265">
    <property type="component" value="Chromosome 19"/>
</dbReference>
<dbReference type="InterPro" id="IPR008271">
    <property type="entry name" value="Ser/Thr_kinase_AS"/>
</dbReference>
<evidence type="ECO:0000256" key="20">
    <source>
        <dbReference type="ARBA" id="ARBA00048679"/>
    </source>
</evidence>
<dbReference type="GO" id="GO:0051301">
    <property type="term" value="P:cell division"/>
    <property type="evidence" value="ECO:0007669"/>
    <property type="project" value="UniProtKB-KW"/>
</dbReference>
<dbReference type="SMART" id="SM00220">
    <property type="entry name" value="S_TKc"/>
    <property type="match status" value="1"/>
</dbReference>
<evidence type="ECO:0000256" key="13">
    <source>
        <dbReference type="ARBA" id="ARBA00022777"/>
    </source>
</evidence>
<keyword evidence="7" id="KW-0723">Serine/threonine-protein kinase</keyword>
<keyword evidence="9" id="KW-0132">Cell division</keyword>
<feature type="region of interest" description="Disordered" evidence="21">
    <location>
        <begin position="1"/>
        <end position="20"/>
    </location>
</feature>
<feature type="region of interest" description="Disordered" evidence="21">
    <location>
        <begin position="585"/>
        <end position="622"/>
    </location>
</feature>
<dbReference type="PROSITE" id="PS00108">
    <property type="entry name" value="PROTEIN_KINASE_ST"/>
    <property type="match status" value="1"/>
</dbReference>
<keyword evidence="12" id="KW-0498">Mitosis</keyword>
<dbReference type="PANTHER" id="PTHR24356:SF1">
    <property type="entry name" value="SERINE_THREONINE-PROTEIN KINASE GREATWALL"/>
    <property type="match status" value="1"/>
</dbReference>
<dbReference type="GO" id="GO:0035556">
    <property type="term" value="P:intracellular signal transduction"/>
    <property type="evidence" value="ECO:0007669"/>
    <property type="project" value="TreeGrafter"/>
</dbReference>
<evidence type="ECO:0000256" key="5">
    <source>
        <dbReference type="ARBA" id="ARBA00022148"/>
    </source>
</evidence>
<keyword evidence="15" id="KW-0206">Cytoskeleton</keyword>
<evidence type="ECO:0000313" key="25">
    <source>
        <dbReference type="Proteomes" id="UP000472265"/>
    </source>
</evidence>
<evidence type="ECO:0000256" key="11">
    <source>
        <dbReference type="ARBA" id="ARBA00022741"/>
    </source>
</evidence>
<dbReference type="SUPFAM" id="SSF56112">
    <property type="entry name" value="Protein kinase-like (PK-like)"/>
    <property type="match status" value="1"/>
</dbReference>
<organism evidence="24 25">
    <name type="scientific">Sparus aurata</name>
    <name type="common">Gilthead sea bream</name>
    <dbReference type="NCBI Taxonomy" id="8175"/>
    <lineage>
        <taxon>Eukaryota</taxon>
        <taxon>Metazoa</taxon>
        <taxon>Chordata</taxon>
        <taxon>Craniata</taxon>
        <taxon>Vertebrata</taxon>
        <taxon>Euteleostomi</taxon>
        <taxon>Actinopterygii</taxon>
        <taxon>Neopterygii</taxon>
        <taxon>Teleostei</taxon>
        <taxon>Neoteleostei</taxon>
        <taxon>Acanthomorphata</taxon>
        <taxon>Eupercaria</taxon>
        <taxon>Spariformes</taxon>
        <taxon>Sparidae</taxon>
        <taxon>Sparus</taxon>
    </lineage>
</organism>
<evidence type="ECO:0000256" key="14">
    <source>
        <dbReference type="ARBA" id="ARBA00022840"/>
    </source>
</evidence>
<evidence type="ECO:0000256" key="3">
    <source>
        <dbReference type="ARBA" id="ARBA00009903"/>
    </source>
</evidence>
<dbReference type="PROSITE" id="PS51285">
    <property type="entry name" value="AGC_KINASE_CTER"/>
    <property type="match status" value="1"/>
</dbReference>
<keyword evidence="17" id="KW-0131">Cell cycle</keyword>
<evidence type="ECO:0000259" key="22">
    <source>
        <dbReference type="PROSITE" id="PS50011"/>
    </source>
</evidence>
<comment type="similarity">
    <text evidence="3">Belongs to the protein kinase superfamily. AGC Ser/Thr protein kinase family.</text>
</comment>
<dbReference type="GO" id="GO:0005813">
    <property type="term" value="C:centrosome"/>
    <property type="evidence" value="ECO:0007669"/>
    <property type="project" value="UniProtKB-SubCell"/>
</dbReference>